<gene>
    <name evidence="3" type="ORF">DEQ80_04245</name>
</gene>
<dbReference type="CDD" id="cd02440">
    <property type="entry name" value="AdoMet_MTases"/>
    <property type="match status" value="1"/>
</dbReference>
<reference evidence="3 4" key="1">
    <citation type="journal article" date="2018" name="Nat. Biotechnol.">
        <title>A standardized bacterial taxonomy based on genome phylogeny substantially revises the tree of life.</title>
        <authorList>
            <person name="Parks D.H."/>
            <person name="Chuvochina M."/>
            <person name="Waite D.W."/>
            <person name="Rinke C."/>
            <person name="Skarshewski A."/>
            <person name="Chaumeil P.A."/>
            <person name="Hugenholtz P."/>
        </authorList>
    </citation>
    <scope>NUCLEOTIDE SEQUENCE [LARGE SCALE GENOMIC DNA]</scope>
    <source>
        <strain evidence="3">UBA8781</strain>
    </source>
</reference>
<comment type="caution">
    <text evidence="3">The sequence shown here is derived from an EMBL/GenBank/DDBJ whole genome shotgun (WGS) entry which is preliminary data.</text>
</comment>
<dbReference type="AlphaFoldDB" id="A0A3D1JEN3"/>
<dbReference type="Proteomes" id="UP000264141">
    <property type="component" value="Unassembled WGS sequence"/>
</dbReference>
<evidence type="ECO:0000259" key="2">
    <source>
        <dbReference type="Pfam" id="PF13649"/>
    </source>
</evidence>
<dbReference type="Gene3D" id="3.40.50.150">
    <property type="entry name" value="Vaccinia Virus protein VP39"/>
    <property type="match status" value="1"/>
</dbReference>
<accession>A0A3D1JEN3</accession>
<protein>
    <recommendedName>
        <fullName evidence="2">Methyltransferase domain-containing protein</fullName>
    </recommendedName>
</protein>
<dbReference type="EMBL" id="DPBP01000020">
    <property type="protein sequence ID" value="HCE17050.1"/>
    <property type="molecule type" value="Genomic_DNA"/>
</dbReference>
<dbReference type="PANTHER" id="PTHR43861:SF3">
    <property type="entry name" value="PUTATIVE (AFU_ORTHOLOGUE AFUA_2G14390)-RELATED"/>
    <property type="match status" value="1"/>
</dbReference>
<dbReference type="SUPFAM" id="SSF53335">
    <property type="entry name" value="S-adenosyl-L-methionine-dependent methyltransferases"/>
    <property type="match status" value="1"/>
</dbReference>
<evidence type="ECO:0000313" key="3">
    <source>
        <dbReference type="EMBL" id="HCE17050.1"/>
    </source>
</evidence>
<evidence type="ECO:0000256" key="1">
    <source>
        <dbReference type="ARBA" id="ARBA00022679"/>
    </source>
</evidence>
<feature type="domain" description="Methyltransferase" evidence="2">
    <location>
        <begin position="67"/>
        <end position="166"/>
    </location>
</feature>
<sequence>MYPEKPVDHCFSATHLSYPFIILWLMYDQLSSVYDHFVNWASRLAFEMPFLLEQLQPLGSLERPLNILDAACGTGMHAIELARRGARAAGADLSEKMIVRARLNAAQAGVRVDFRPAGFGGLQAAFDDVLPMDALLCLGNSLPHVLSRPELHTTLTDFAACLRPGGLLLIQNRNFDAVLNHRQRWMEPQAYTEGDAEWIFLRFYDFEADGTITFNLLTLHRIGREPWIQQTNATRLYPWRRDELETALREAGFTSIAVFGGMDGSPFDSSTSGNLVLVVRRG</sequence>
<proteinExistence type="predicted"/>
<dbReference type="InterPro" id="IPR041698">
    <property type="entry name" value="Methyltransf_25"/>
</dbReference>
<name>A0A3D1JEN3_9CHLR</name>
<dbReference type="STRING" id="229919.GCA_001050195_02968"/>
<dbReference type="PANTHER" id="PTHR43861">
    <property type="entry name" value="TRANS-ACONITATE 2-METHYLTRANSFERASE-RELATED"/>
    <property type="match status" value="1"/>
</dbReference>
<organism evidence="3 4">
    <name type="scientific">Anaerolinea thermolimosa</name>
    <dbReference type="NCBI Taxonomy" id="229919"/>
    <lineage>
        <taxon>Bacteria</taxon>
        <taxon>Bacillati</taxon>
        <taxon>Chloroflexota</taxon>
        <taxon>Anaerolineae</taxon>
        <taxon>Anaerolineales</taxon>
        <taxon>Anaerolineaceae</taxon>
        <taxon>Anaerolinea</taxon>
    </lineage>
</organism>
<keyword evidence="1" id="KW-0808">Transferase</keyword>
<evidence type="ECO:0000313" key="4">
    <source>
        <dbReference type="Proteomes" id="UP000264141"/>
    </source>
</evidence>
<dbReference type="Gene3D" id="2.20.25.110">
    <property type="entry name" value="S-adenosyl-L-methionine-dependent methyltransferases"/>
    <property type="match status" value="1"/>
</dbReference>
<dbReference type="GO" id="GO:0016740">
    <property type="term" value="F:transferase activity"/>
    <property type="evidence" value="ECO:0007669"/>
    <property type="project" value="UniProtKB-KW"/>
</dbReference>
<dbReference type="Pfam" id="PF13649">
    <property type="entry name" value="Methyltransf_25"/>
    <property type="match status" value="1"/>
</dbReference>
<dbReference type="InterPro" id="IPR029063">
    <property type="entry name" value="SAM-dependent_MTases_sf"/>
</dbReference>